<accession>A0D7G5</accession>
<dbReference type="KEGG" id="ptm:GSPATT00002024001"/>
<sequence length="100" mass="11751">MKSQDEELFLNFKIRLRYYAKSKTINRIRIKKKMGFTPNKVCNQFNCTQQNPKQTICIPSIITVSLQNQLQYQKPLKTQREPQVSIACFTKSVPKLNNKV</sequence>
<reference evidence="1 2" key="1">
    <citation type="journal article" date="2006" name="Nature">
        <title>Global trends of whole-genome duplications revealed by the ciliate Paramecium tetraurelia.</title>
        <authorList>
            <consortium name="Genoscope"/>
            <person name="Aury J.-M."/>
            <person name="Jaillon O."/>
            <person name="Duret L."/>
            <person name="Noel B."/>
            <person name="Jubin C."/>
            <person name="Porcel B.M."/>
            <person name="Segurens B."/>
            <person name="Daubin V."/>
            <person name="Anthouard V."/>
            <person name="Aiach N."/>
            <person name="Arnaiz O."/>
            <person name="Billaut A."/>
            <person name="Beisson J."/>
            <person name="Blanc I."/>
            <person name="Bouhouche K."/>
            <person name="Camara F."/>
            <person name="Duharcourt S."/>
            <person name="Guigo R."/>
            <person name="Gogendeau D."/>
            <person name="Katinka M."/>
            <person name="Keller A.-M."/>
            <person name="Kissmehl R."/>
            <person name="Klotz C."/>
            <person name="Koll F."/>
            <person name="Le Moue A."/>
            <person name="Lepere C."/>
            <person name="Malinsky S."/>
            <person name="Nowacki M."/>
            <person name="Nowak J.K."/>
            <person name="Plattner H."/>
            <person name="Poulain J."/>
            <person name="Ruiz F."/>
            <person name="Serrano V."/>
            <person name="Zagulski M."/>
            <person name="Dessen P."/>
            <person name="Betermier M."/>
            <person name="Weissenbach J."/>
            <person name="Scarpelli C."/>
            <person name="Schachter V."/>
            <person name="Sperling L."/>
            <person name="Meyer E."/>
            <person name="Cohen J."/>
            <person name="Wincker P."/>
        </authorList>
    </citation>
    <scope>NUCLEOTIDE SEQUENCE [LARGE SCALE GENOMIC DNA]</scope>
    <source>
        <strain evidence="1 2">Stock d4-2</strain>
    </source>
</reference>
<name>A0D7G5_PARTE</name>
<organism evidence="1 2">
    <name type="scientific">Paramecium tetraurelia</name>
    <dbReference type="NCBI Taxonomy" id="5888"/>
    <lineage>
        <taxon>Eukaryota</taxon>
        <taxon>Sar</taxon>
        <taxon>Alveolata</taxon>
        <taxon>Ciliophora</taxon>
        <taxon>Intramacronucleata</taxon>
        <taxon>Oligohymenophorea</taxon>
        <taxon>Peniculida</taxon>
        <taxon>Parameciidae</taxon>
        <taxon>Paramecium</taxon>
    </lineage>
</organism>
<proteinExistence type="predicted"/>
<dbReference type="HOGENOM" id="CLU_2311603_0_0_1"/>
<dbReference type="InParanoid" id="A0D7G5"/>
<evidence type="ECO:0000313" key="1">
    <source>
        <dbReference type="EMBL" id="CAK78982.1"/>
    </source>
</evidence>
<protein>
    <submittedName>
        <fullName evidence="1">Uncharacterized protein</fullName>
    </submittedName>
</protein>
<keyword evidence="2" id="KW-1185">Reference proteome</keyword>
<dbReference type="AlphaFoldDB" id="A0D7G5"/>
<dbReference type="EMBL" id="CT868318">
    <property type="protein sequence ID" value="CAK78982.1"/>
    <property type="molecule type" value="Genomic_DNA"/>
</dbReference>
<dbReference type="Proteomes" id="UP000000600">
    <property type="component" value="Unassembled WGS sequence"/>
</dbReference>
<gene>
    <name evidence="1" type="ORF">GSPATT00002024001</name>
</gene>
<dbReference type="RefSeq" id="XP_001446379.1">
    <property type="nucleotide sequence ID" value="XM_001446342.1"/>
</dbReference>
<dbReference type="GeneID" id="5032164"/>
<evidence type="ECO:0000313" key="2">
    <source>
        <dbReference type="Proteomes" id="UP000000600"/>
    </source>
</evidence>